<dbReference type="InterPro" id="IPR052751">
    <property type="entry name" value="Plant_MAPKKK"/>
</dbReference>
<dbReference type="InterPro" id="IPR000719">
    <property type="entry name" value="Prot_kinase_dom"/>
</dbReference>
<sequence length="151" mass="17015">MRRIQMSEVEVGFYAYQLLKGIQHVHEKGWVHCDIKPANVLVFDNAERGGMHKLKLTDIGLSLRVPKGVAYMTGSTLGNQGTSIYAPPESLTSDFHGRAYDIWSLGCTVAEMMTGSRVWIYCNTRDLQSQIMDEYPMTRGNVSEIANDFLH</sequence>
<dbReference type="Gene3D" id="1.10.510.10">
    <property type="entry name" value="Transferase(Phosphotransferase) domain 1"/>
    <property type="match status" value="1"/>
</dbReference>
<dbReference type="EMBL" id="JBANQN010000008">
    <property type="protein sequence ID" value="KAK6782923.1"/>
    <property type="molecule type" value="Genomic_DNA"/>
</dbReference>
<protein>
    <recommendedName>
        <fullName evidence="1">Protein kinase domain-containing protein</fullName>
    </recommendedName>
</protein>
<keyword evidence="3" id="KW-1185">Reference proteome</keyword>
<dbReference type="AlphaFoldDB" id="A0AAN8YAY6"/>
<dbReference type="GO" id="GO:0005524">
    <property type="term" value="F:ATP binding"/>
    <property type="evidence" value="ECO:0007669"/>
    <property type="project" value="InterPro"/>
</dbReference>
<evidence type="ECO:0000313" key="3">
    <source>
        <dbReference type="Proteomes" id="UP001371456"/>
    </source>
</evidence>
<dbReference type="GO" id="GO:0007165">
    <property type="term" value="P:signal transduction"/>
    <property type="evidence" value="ECO:0007669"/>
    <property type="project" value="TreeGrafter"/>
</dbReference>
<feature type="domain" description="Protein kinase" evidence="1">
    <location>
        <begin position="1"/>
        <end position="151"/>
    </location>
</feature>
<dbReference type="PANTHER" id="PTHR48011">
    <property type="entry name" value="CCR4-NOT TRANSCRIPTIONAL COMPLEX SUBUNIT CAF120-RELATED"/>
    <property type="match status" value="1"/>
</dbReference>
<evidence type="ECO:0000313" key="2">
    <source>
        <dbReference type="EMBL" id="KAK6782923.1"/>
    </source>
</evidence>
<dbReference type="PROSITE" id="PS50011">
    <property type="entry name" value="PROTEIN_KINASE_DOM"/>
    <property type="match status" value="1"/>
</dbReference>
<evidence type="ECO:0000259" key="1">
    <source>
        <dbReference type="PROSITE" id="PS50011"/>
    </source>
</evidence>
<dbReference type="InterPro" id="IPR011009">
    <property type="entry name" value="Kinase-like_dom_sf"/>
</dbReference>
<organism evidence="2 3">
    <name type="scientific">Solanum bulbocastanum</name>
    <name type="common">Wild potato</name>
    <dbReference type="NCBI Taxonomy" id="147425"/>
    <lineage>
        <taxon>Eukaryota</taxon>
        <taxon>Viridiplantae</taxon>
        <taxon>Streptophyta</taxon>
        <taxon>Embryophyta</taxon>
        <taxon>Tracheophyta</taxon>
        <taxon>Spermatophyta</taxon>
        <taxon>Magnoliopsida</taxon>
        <taxon>eudicotyledons</taxon>
        <taxon>Gunneridae</taxon>
        <taxon>Pentapetalae</taxon>
        <taxon>asterids</taxon>
        <taxon>lamiids</taxon>
        <taxon>Solanales</taxon>
        <taxon>Solanaceae</taxon>
        <taxon>Solanoideae</taxon>
        <taxon>Solaneae</taxon>
        <taxon>Solanum</taxon>
    </lineage>
</organism>
<accession>A0AAN8YAY6</accession>
<gene>
    <name evidence="2" type="ORF">RDI58_020719</name>
</gene>
<dbReference type="Proteomes" id="UP001371456">
    <property type="component" value="Unassembled WGS sequence"/>
</dbReference>
<proteinExistence type="predicted"/>
<comment type="caution">
    <text evidence="2">The sequence shown here is derived from an EMBL/GenBank/DDBJ whole genome shotgun (WGS) entry which is preliminary data.</text>
</comment>
<reference evidence="2 3" key="1">
    <citation type="submission" date="2024-02" db="EMBL/GenBank/DDBJ databases">
        <title>de novo genome assembly of Solanum bulbocastanum strain 11H21.</title>
        <authorList>
            <person name="Hosaka A.J."/>
        </authorList>
    </citation>
    <scope>NUCLEOTIDE SEQUENCE [LARGE SCALE GENOMIC DNA]</scope>
    <source>
        <tissue evidence="2">Young leaves</tissue>
    </source>
</reference>
<dbReference type="SUPFAM" id="SSF56112">
    <property type="entry name" value="Protein kinase-like (PK-like)"/>
    <property type="match status" value="1"/>
</dbReference>
<dbReference type="PANTHER" id="PTHR48011:SF32">
    <property type="entry name" value="MITOGEN-ACTIVATED PROTEIN KINASE KINASE KINASE NPK1-LIKE"/>
    <property type="match status" value="1"/>
</dbReference>
<dbReference type="SMART" id="SM00220">
    <property type="entry name" value="S_TKc"/>
    <property type="match status" value="1"/>
</dbReference>
<name>A0AAN8YAY6_SOLBU</name>
<dbReference type="GO" id="GO:0004672">
    <property type="term" value="F:protein kinase activity"/>
    <property type="evidence" value="ECO:0007669"/>
    <property type="project" value="InterPro"/>
</dbReference>
<dbReference type="Pfam" id="PF00069">
    <property type="entry name" value="Pkinase"/>
    <property type="match status" value="1"/>
</dbReference>